<feature type="transmembrane region" description="Helical" evidence="1">
    <location>
        <begin position="20"/>
        <end position="37"/>
    </location>
</feature>
<keyword evidence="1" id="KW-0472">Membrane</keyword>
<sequence>MTAGINASSFIFMIVRIPTFNVLPVAFASGLIFAWAYEKTHSVIPGIIIHGTLNAIAIILTAFA</sequence>
<keyword evidence="1" id="KW-1133">Transmembrane helix</keyword>
<evidence type="ECO:0000313" key="3">
    <source>
        <dbReference type="EMBL" id="OAH55761.1"/>
    </source>
</evidence>
<organism evidence="3 4">
    <name type="scientific">Domibacillus aminovorans</name>
    <dbReference type="NCBI Taxonomy" id="29332"/>
    <lineage>
        <taxon>Bacteria</taxon>
        <taxon>Bacillati</taxon>
        <taxon>Bacillota</taxon>
        <taxon>Bacilli</taxon>
        <taxon>Bacillales</taxon>
        <taxon>Bacillaceae</taxon>
        <taxon>Domibacillus</taxon>
    </lineage>
</organism>
<evidence type="ECO:0000259" key="2">
    <source>
        <dbReference type="Pfam" id="PF02517"/>
    </source>
</evidence>
<dbReference type="GO" id="GO:0080120">
    <property type="term" value="P:CAAX-box protein maturation"/>
    <property type="evidence" value="ECO:0007669"/>
    <property type="project" value="UniProtKB-ARBA"/>
</dbReference>
<gene>
    <name evidence="3" type="ORF">AWH48_03540</name>
</gene>
<evidence type="ECO:0000256" key="1">
    <source>
        <dbReference type="SAM" id="Phobius"/>
    </source>
</evidence>
<dbReference type="EMBL" id="LQWZ01000023">
    <property type="protein sequence ID" value="OAH55761.1"/>
    <property type="molecule type" value="Genomic_DNA"/>
</dbReference>
<feature type="transmembrane region" description="Helical" evidence="1">
    <location>
        <begin position="43"/>
        <end position="63"/>
    </location>
</feature>
<name>A0A177KT53_9BACI</name>
<dbReference type="GO" id="GO:0004175">
    <property type="term" value="F:endopeptidase activity"/>
    <property type="evidence" value="ECO:0007669"/>
    <property type="project" value="UniProtKB-ARBA"/>
</dbReference>
<comment type="caution">
    <text evidence="3">The sequence shown here is derived from an EMBL/GenBank/DDBJ whole genome shotgun (WGS) entry which is preliminary data.</text>
</comment>
<evidence type="ECO:0000313" key="4">
    <source>
        <dbReference type="Proteomes" id="UP000077271"/>
    </source>
</evidence>
<proteinExistence type="predicted"/>
<dbReference type="AlphaFoldDB" id="A0A177KT53"/>
<dbReference type="InterPro" id="IPR003675">
    <property type="entry name" value="Rce1/LyrA-like_dom"/>
</dbReference>
<dbReference type="Pfam" id="PF02517">
    <property type="entry name" value="Rce1-like"/>
    <property type="match status" value="1"/>
</dbReference>
<accession>A0A177KT53</accession>
<dbReference type="Proteomes" id="UP000077271">
    <property type="component" value="Unassembled WGS sequence"/>
</dbReference>
<feature type="domain" description="CAAX prenyl protease 2/Lysostaphin resistance protein A-like" evidence="2">
    <location>
        <begin position="4"/>
        <end position="56"/>
    </location>
</feature>
<protein>
    <recommendedName>
        <fullName evidence="2">CAAX prenyl protease 2/Lysostaphin resistance protein A-like domain-containing protein</fullName>
    </recommendedName>
</protein>
<reference evidence="3 4" key="1">
    <citation type="submission" date="2016-01" db="EMBL/GenBank/DDBJ databases">
        <title>Investigation of taxonomic status of Bacillus aminovorans.</title>
        <authorList>
            <person name="Verma A."/>
            <person name="Pal Y."/>
            <person name="Krishnamurthi S."/>
        </authorList>
    </citation>
    <scope>NUCLEOTIDE SEQUENCE [LARGE SCALE GENOMIC DNA]</scope>
    <source>
        <strain evidence="3 4">DSM 4337</strain>
    </source>
</reference>
<keyword evidence="1" id="KW-0812">Transmembrane</keyword>